<feature type="domain" description="EamA" evidence="2">
    <location>
        <begin position="19"/>
        <end position="143"/>
    </location>
</feature>
<name>A0A399EUZ3_9DEIN</name>
<sequence>MRPGNLTLALVLGAGVLAISFGSVLVRLATGAAGSESPGLSLAISALRLTAASLLLLPAWRALRGARLGRGAWVYAVLAGVFLALHFATWITSISFTSIAVSTTLVNTNPIWVALIAWLWLRQRPSGLTLAGIAVAFAGGVVIALADSSNPGPNPTLGNLLALLGALAASCYFLLGREAQQRGFGIGLYAAVAYSTAAVVLLLLPPLFQTGLTGYPPMFYLWVLLMALIPQLVGHTSFNWAVRWISPVIVTLVILLEPIGASLLAFALFGELPGPQVLAGAVVMLAGVVLAVLGNRS</sequence>
<reference evidence="3 4" key="1">
    <citation type="submission" date="2018-08" db="EMBL/GenBank/DDBJ databases">
        <title>Meiothermus terrae DSM 26712 genome sequencing project.</title>
        <authorList>
            <person name="Da Costa M.S."/>
            <person name="Albuquerque L."/>
            <person name="Raposo P."/>
            <person name="Froufe H.J.C."/>
            <person name="Barroso C.S."/>
            <person name="Egas C."/>
        </authorList>
    </citation>
    <scope>NUCLEOTIDE SEQUENCE [LARGE SCALE GENOMIC DNA]</scope>
    <source>
        <strain evidence="3 4">DSM 26712</strain>
    </source>
</reference>
<dbReference type="GO" id="GO:0016020">
    <property type="term" value="C:membrane"/>
    <property type="evidence" value="ECO:0007669"/>
    <property type="project" value="InterPro"/>
</dbReference>
<dbReference type="PANTHER" id="PTHR22911:SF76">
    <property type="entry name" value="EAMA DOMAIN-CONTAINING PROTEIN"/>
    <property type="match status" value="1"/>
</dbReference>
<keyword evidence="1" id="KW-1133">Transmembrane helix</keyword>
<gene>
    <name evidence="3" type="ORF">Mterra_01197</name>
</gene>
<evidence type="ECO:0000313" key="3">
    <source>
        <dbReference type="EMBL" id="RIH87445.1"/>
    </source>
</evidence>
<dbReference type="EMBL" id="QXDL01000035">
    <property type="protein sequence ID" value="RIH87445.1"/>
    <property type="molecule type" value="Genomic_DNA"/>
</dbReference>
<dbReference type="SUPFAM" id="SSF103481">
    <property type="entry name" value="Multidrug resistance efflux transporter EmrE"/>
    <property type="match status" value="2"/>
</dbReference>
<keyword evidence="1" id="KW-0472">Membrane</keyword>
<feature type="transmembrane region" description="Helical" evidence="1">
    <location>
        <begin position="248"/>
        <end position="270"/>
    </location>
</feature>
<dbReference type="Proteomes" id="UP000265715">
    <property type="component" value="Unassembled WGS sequence"/>
</dbReference>
<comment type="caution">
    <text evidence="3">The sequence shown here is derived from an EMBL/GenBank/DDBJ whole genome shotgun (WGS) entry which is preliminary data.</text>
</comment>
<feature type="transmembrane region" description="Helical" evidence="1">
    <location>
        <begin position="128"/>
        <end position="145"/>
    </location>
</feature>
<dbReference type="RefSeq" id="WP_119314367.1">
    <property type="nucleotide sequence ID" value="NZ_QXDL01000035.1"/>
</dbReference>
<keyword evidence="1" id="KW-0812">Transmembrane</keyword>
<feature type="transmembrane region" description="Helical" evidence="1">
    <location>
        <begin position="99"/>
        <end position="121"/>
    </location>
</feature>
<protein>
    <submittedName>
        <fullName evidence="3">Carboxylate/amino acid/amine transporter</fullName>
    </submittedName>
</protein>
<dbReference type="InterPro" id="IPR037185">
    <property type="entry name" value="EmrE-like"/>
</dbReference>
<accession>A0A399EUZ3</accession>
<proteinExistence type="predicted"/>
<dbReference type="AlphaFoldDB" id="A0A399EUZ3"/>
<dbReference type="PANTHER" id="PTHR22911">
    <property type="entry name" value="ACYL-MALONYL CONDENSING ENZYME-RELATED"/>
    <property type="match status" value="1"/>
</dbReference>
<dbReference type="Pfam" id="PF00892">
    <property type="entry name" value="EamA"/>
    <property type="match status" value="2"/>
</dbReference>
<evidence type="ECO:0000313" key="4">
    <source>
        <dbReference type="Proteomes" id="UP000265715"/>
    </source>
</evidence>
<dbReference type="OrthoDB" id="9790852at2"/>
<organism evidence="3 4">
    <name type="scientific">Calidithermus terrae</name>
    <dbReference type="NCBI Taxonomy" id="1408545"/>
    <lineage>
        <taxon>Bacteria</taxon>
        <taxon>Thermotogati</taxon>
        <taxon>Deinococcota</taxon>
        <taxon>Deinococci</taxon>
        <taxon>Thermales</taxon>
        <taxon>Thermaceae</taxon>
        <taxon>Calidithermus</taxon>
    </lineage>
</organism>
<feature type="transmembrane region" description="Helical" evidence="1">
    <location>
        <begin position="219"/>
        <end position="241"/>
    </location>
</feature>
<feature type="transmembrane region" description="Helical" evidence="1">
    <location>
        <begin position="38"/>
        <end position="60"/>
    </location>
</feature>
<feature type="transmembrane region" description="Helical" evidence="1">
    <location>
        <begin position="276"/>
        <end position="294"/>
    </location>
</feature>
<feature type="transmembrane region" description="Helical" evidence="1">
    <location>
        <begin position="187"/>
        <end position="207"/>
    </location>
</feature>
<dbReference type="InterPro" id="IPR000620">
    <property type="entry name" value="EamA_dom"/>
</dbReference>
<keyword evidence="4" id="KW-1185">Reference proteome</keyword>
<evidence type="ECO:0000259" key="2">
    <source>
        <dbReference type="Pfam" id="PF00892"/>
    </source>
</evidence>
<feature type="transmembrane region" description="Helical" evidence="1">
    <location>
        <begin position="72"/>
        <end position="93"/>
    </location>
</feature>
<feature type="domain" description="EamA" evidence="2">
    <location>
        <begin position="157"/>
        <end position="292"/>
    </location>
</feature>
<evidence type="ECO:0000256" key="1">
    <source>
        <dbReference type="SAM" id="Phobius"/>
    </source>
</evidence>
<feature type="transmembrane region" description="Helical" evidence="1">
    <location>
        <begin position="157"/>
        <end position="175"/>
    </location>
</feature>